<dbReference type="Proteomes" id="UP001295794">
    <property type="component" value="Unassembled WGS sequence"/>
</dbReference>
<proteinExistence type="predicted"/>
<gene>
    <name evidence="2" type="ORF">MYCIT1_LOCUS12155</name>
</gene>
<accession>A0AAD2H2R5</accession>
<feature type="transmembrane region" description="Helical" evidence="1">
    <location>
        <begin position="138"/>
        <end position="154"/>
    </location>
</feature>
<keyword evidence="3" id="KW-1185">Reference proteome</keyword>
<feature type="transmembrane region" description="Helical" evidence="1">
    <location>
        <begin position="61"/>
        <end position="86"/>
    </location>
</feature>
<comment type="caution">
    <text evidence="2">The sequence shown here is derived from an EMBL/GenBank/DDBJ whole genome shotgun (WGS) entry which is preliminary data.</text>
</comment>
<sequence>MAPLEPHTERLVGLFFGSVLYERRTGILLTTFCPSLASLLLKQDKRFELRPRRDIKIPILLATITMFLVSTSAAGLSIQLVIKGFVEYTGPGGPLQYFNDVSGWENWIIALSDAIQMLVGDALLIYRCYVLHDRNWKKIVVPLVSYLMILGSILRSCRAMVSTFITSVSTTFLIIRRLHSAKPEVGAVPTHFLTRVAAIFFETGLIYTLALVAFLGVYLSRDNFKWAMSLCVSRPAIVLLAPSMLNVRPKDDPHHPHHMEYIADPSARG</sequence>
<dbReference type="EMBL" id="CAVNYO010000138">
    <property type="protein sequence ID" value="CAK5268859.1"/>
    <property type="molecule type" value="Genomic_DNA"/>
</dbReference>
<keyword evidence="1" id="KW-1133">Transmembrane helix</keyword>
<organism evidence="2 3">
    <name type="scientific">Mycena citricolor</name>
    <dbReference type="NCBI Taxonomy" id="2018698"/>
    <lineage>
        <taxon>Eukaryota</taxon>
        <taxon>Fungi</taxon>
        <taxon>Dikarya</taxon>
        <taxon>Basidiomycota</taxon>
        <taxon>Agaricomycotina</taxon>
        <taxon>Agaricomycetes</taxon>
        <taxon>Agaricomycetidae</taxon>
        <taxon>Agaricales</taxon>
        <taxon>Marasmiineae</taxon>
        <taxon>Mycenaceae</taxon>
        <taxon>Mycena</taxon>
    </lineage>
</organism>
<evidence type="ECO:0000313" key="2">
    <source>
        <dbReference type="EMBL" id="CAK5268859.1"/>
    </source>
</evidence>
<feature type="transmembrane region" description="Helical" evidence="1">
    <location>
        <begin position="199"/>
        <end position="220"/>
    </location>
</feature>
<keyword evidence="1" id="KW-0472">Membrane</keyword>
<keyword evidence="1" id="KW-0812">Transmembrane</keyword>
<evidence type="ECO:0000313" key="3">
    <source>
        <dbReference type="Proteomes" id="UP001295794"/>
    </source>
</evidence>
<dbReference type="AlphaFoldDB" id="A0AAD2H2R5"/>
<name>A0AAD2H2R5_9AGAR</name>
<feature type="transmembrane region" description="Helical" evidence="1">
    <location>
        <begin position="106"/>
        <end position="126"/>
    </location>
</feature>
<reference evidence="2" key="1">
    <citation type="submission" date="2023-11" db="EMBL/GenBank/DDBJ databases">
        <authorList>
            <person name="De Vega J J."/>
            <person name="De Vega J J."/>
        </authorList>
    </citation>
    <scope>NUCLEOTIDE SEQUENCE</scope>
</reference>
<evidence type="ECO:0000256" key="1">
    <source>
        <dbReference type="SAM" id="Phobius"/>
    </source>
</evidence>
<protein>
    <submittedName>
        <fullName evidence="2">Uncharacterized protein</fullName>
    </submittedName>
</protein>